<proteinExistence type="predicted"/>
<name>A0A1I7KTP9_9BURK</name>
<evidence type="ECO:0000313" key="2">
    <source>
        <dbReference type="Proteomes" id="UP000183656"/>
    </source>
</evidence>
<keyword evidence="2" id="KW-1185">Reference proteome</keyword>
<sequence length="198" mass="21886">MKPQEIMVGRIYHDGRVGLREVFEIKGLYVSYRLLAGSVTRQHRLHGVDRTITLAAFAVWAKVELSPVEAHVLLKLQAAKIKLTPEEYIYIVSLLADPTHLPYTDGRYVVYGQKHGSAVAELEKKGVCLRLENGWMAEILALGASLLNTLGAKAASKADHIHAVIDLYSGYTYFVGTLDECKGYVAHEPNESVKIVPA</sequence>
<protein>
    <submittedName>
        <fullName evidence="1">Uncharacterized protein</fullName>
    </submittedName>
</protein>
<gene>
    <name evidence="1" type="ORF">SAMN04489707_10715</name>
</gene>
<reference evidence="1 2" key="1">
    <citation type="submission" date="2016-10" db="EMBL/GenBank/DDBJ databases">
        <authorList>
            <person name="de Groot N.N."/>
        </authorList>
    </citation>
    <scope>NUCLEOTIDE SEQUENCE [LARGE SCALE GENOMIC DNA]</scope>
    <source>
        <strain evidence="1 2">R-24608</strain>
    </source>
</reference>
<dbReference type="Proteomes" id="UP000183656">
    <property type="component" value="Unassembled WGS sequence"/>
</dbReference>
<organism evidence="1 2">
    <name type="scientific">Paenacidovorax caeni</name>
    <dbReference type="NCBI Taxonomy" id="343013"/>
    <lineage>
        <taxon>Bacteria</taxon>
        <taxon>Pseudomonadati</taxon>
        <taxon>Pseudomonadota</taxon>
        <taxon>Betaproteobacteria</taxon>
        <taxon>Burkholderiales</taxon>
        <taxon>Comamonadaceae</taxon>
        <taxon>Paenacidovorax</taxon>
    </lineage>
</organism>
<dbReference type="EMBL" id="FPBX01000071">
    <property type="protein sequence ID" value="SFV00674.1"/>
    <property type="molecule type" value="Genomic_DNA"/>
</dbReference>
<dbReference type="RefSeq" id="WP_054258024.1">
    <property type="nucleotide sequence ID" value="NZ_CYIG01000076.1"/>
</dbReference>
<dbReference type="OrthoDB" id="9135469at2"/>
<dbReference type="STRING" id="343013.SAMN04489707_10715"/>
<dbReference type="AlphaFoldDB" id="A0A1I7KTP9"/>
<evidence type="ECO:0000313" key="1">
    <source>
        <dbReference type="EMBL" id="SFV00674.1"/>
    </source>
</evidence>
<accession>A0A1I7KTP9</accession>